<keyword evidence="1" id="KW-0472">Membrane</keyword>
<gene>
    <name evidence="2" type="ORF">BLNAU_10302</name>
</gene>
<protein>
    <submittedName>
        <fullName evidence="2">Uncharacterized protein</fullName>
    </submittedName>
</protein>
<evidence type="ECO:0000313" key="2">
    <source>
        <dbReference type="EMBL" id="KAK2954647.1"/>
    </source>
</evidence>
<feature type="transmembrane region" description="Helical" evidence="1">
    <location>
        <begin position="57"/>
        <end position="77"/>
    </location>
</feature>
<accession>A0ABQ9XSA7</accession>
<feature type="transmembrane region" description="Helical" evidence="1">
    <location>
        <begin position="89"/>
        <end position="111"/>
    </location>
</feature>
<comment type="caution">
    <text evidence="2">The sequence shown here is derived from an EMBL/GenBank/DDBJ whole genome shotgun (WGS) entry which is preliminary data.</text>
</comment>
<keyword evidence="1" id="KW-1133">Transmembrane helix</keyword>
<dbReference type="Proteomes" id="UP001281761">
    <property type="component" value="Unassembled WGS sequence"/>
</dbReference>
<evidence type="ECO:0000256" key="1">
    <source>
        <dbReference type="SAM" id="Phobius"/>
    </source>
</evidence>
<dbReference type="EMBL" id="JARBJD010000075">
    <property type="protein sequence ID" value="KAK2954647.1"/>
    <property type="molecule type" value="Genomic_DNA"/>
</dbReference>
<proteinExistence type="predicted"/>
<name>A0ABQ9XSA7_9EUKA</name>
<sequence length="139" mass="15419">MFDTFKRATLWIKLLWISLLVLLLFSLINGFYLLDDRNGWTSLVGLFAIATSNVNSLWVYIVLAGVTIIIDIIRMIINGVNQVKNGALTFFNVMTIIQLVVKAATIFFGIVGHRSLVPTYEADQSKAYSGVGSSESIVE</sequence>
<organism evidence="2 3">
    <name type="scientific">Blattamonas nauphoetae</name>
    <dbReference type="NCBI Taxonomy" id="2049346"/>
    <lineage>
        <taxon>Eukaryota</taxon>
        <taxon>Metamonada</taxon>
        <taxon>Preaxostyla</taxon>
        <taxon>Oxymonadida</taxon>
        <taxon>Blattamonas</taxon>
    </lineage>
</organism>
<feature type="transmembrane region" description="Helical" evidence="1">
    <location>
        <begin position="12"/>
        <end position="34"/>
    </location>
</feature>
<evidence type="ECO:0000313" key="3">
    <source>
        <dbReference type="Proteomes" id="UP001281761"/>
    </source>
</evidence>
<keyword evidence="3" id="KW-1185">Reference proteome</keyword>
<keyword evidence="1" id="KW-0812">Transmembrane</keyword>
<reference evidence="2 3" key="1">
    <citation type="journal article" date="2022" name="bioRxiv">
        <title>Genomics of Preaxostyla Flagellates Illuminates Evolutionary Transitions and the Path Towards Mitochondrial Loss.</title>
        <authorList>
            <person name="Novak L.V.F."/>
            <person name="Treitli S.C."/>
            <person name="Pyrih J."/>
            <person name="Halakuc P."/>
            <person name="Pipaliya S.V."/>
            <person name="Vacek V."/>
            <person name="Brzon O."/>
            <person name="Soukal P."/>
            <person name="Eme L."/>
            <person name="Dacks J.B."/>
            <person name="Karnkowska A."/>
            <person name="Elias M."/>
            <person name="Hampl V."/>
        </authorList>
    </citation>
    <scope>NUCLEOTIDE SEQUENCE [LARGE SCALE GENOMIC DNA]</scope>
    <source>
        <strain evidence="2">NAU3</strain>
        <tissue evidence="2">Gut</tissue>
    </source>
</reference>